<evidence type="ECO:0000313" key="2">
    <source>
        <dbReference type="Proteomes" id="UP001642464"/>
    </source>
</evidence>
<name>A0ABP0HUW2_9DINO</name>
<gene>
    <name evidence="1" type="ORF">SCF082_LOCUS3281</name>
</gene>
<evidence type="ECO:0000313" key="1">
    <source>
        <dbReference type="EMBL" id="CAK8992929.1"/>
    </source>
</evidence>
<keyword evidence="2" id="KW-1185">Reference proteome</keyword>
<sequence length="150" mass="15741">MDAPLEDSELLSESPQEVVAPRARGKYIWPLFALLVVAALALVLPLPRPVSWGSLELTGLSTTKDNVCGTMTCMADDLCCGHKVCCTADSKCCGGVCLSAGSTCCRDNEHAPLMCTPDTFCCGKDSSTALCCTTGCSKSLFGTSMCKDPK</sequence>
<accession>A0ABP0HUW2</accession>
<proteinExistence type="predicted"/>
<protein>
    <submittedName>
        <fullName evidence="1">Uncharacterized protein</fullName>
    </submittedName>
</protein>
<reference evidence="1 2" key="1">
    <citation type="submission" date="2024-02" db="EMBL/GenBank/DDBJ databases">
        <authorList>
            <person name="Chen Y."/>
            <person name="Shah S."/>
            <person name="Dougan E. K."/>
            <person name="Thang M."/>
            <person name="Chan C."/>
        </authorList>
    </citation>
    <scope>NUCLEOTIDE SEQUENCE [LARGE SCALE GENOMIC DNA]</scope>
</reference>
<dbReference type="EMBL" id="CAXAMM010001669">
    <property type="protein sequence ID" value="CAK8992929.1"/>
    <property type="molecule type" value="Genomic_DNA"/>
</dbReference>
<organism evidence="1 2">
    <name type="scientific">Durusdinium trenchii</name>
    <dbReference type="NCBI Taxonomy" id="1381693"/>
    <lineage>
        <taxon>Eukaryota</taxon>
        <taxon>Sar</taxon>
        <taxon>Alveolata</taxon>
        <taxon>Dinophyceae</taxon>
        <taxon>Suessiales</taxon>
        <taxon>Symbiodiniaceae</taxon>
        <taxon>Durusdinium</taxon>
    </lineage>
</organism>
<comment type="caution">
    <text evidence="1">The sequence shown here is derived from an EMBL/GenBank/DDBJ whole genome shotgun (WGS) entry which is preliminary data.</text>
</comment>
<dbReference type="Proteomes" id="UP001642464">
    <property type="component" value="Unassembled WGS sequence"/>
</dbReference>